<keyword evidence="2" id="KW-1185">Reference proteome</keyword>
<organism evidence="1 2">
    <name type="scientific">Cellulomonas carbonis T26</name>
    <dbReference type="NCBI Taxonomy" id="947969"/>
    <lineage>
        <taxon>Bacteria</taxon>
        <taxon>Bacillati</taxon>
        <taxon>Actinomycetota</taxon>
        <taxon>Actinomycetes</taxon>
        <taxon>Micrococcales</taxon>
        <taxon>Cellulomonadaceae</taxon>
        <taxon>Cellulomonas</taxon>
    </lineage>
</organism>
<dbReference type="RefSeq" id="WP_043603755.1">
    <property type="nucleotide sequence ID" value="NZ_AXCY01000012.1"/>
</dbReference>
<accession>A0A0A0BW33</accession>
<reference evidence="1 2" key="1">
    <citation type="submission" date="2013-08" db="EMBL/GenBank/DDBJ databases">
        <title>Genome sequencing of Cellulomonas carbonis T26.</title>
        <authorList>
            <person name="Chen F."/>
            <person name="Li Y."/>
            <person name="Wang G."/>
        </authorList>
    </citation>
    <scope>NUCLEOTIDE SEQUENCE [LARGE SCALE GENOMIC DNA]</scope>
    <source>
        <strain evidence="1 2">T26</strain>
    </source>
</reference>
<gene>
    <name evidence="1" type="ORF">N868_04970</name>
</gene>
<dbReference type="AlphaFoldDB" id="A0A0A0BW33"/>
<name>A0A0A0BW33_9CELL</name>
<proteinExistence type="predicted"/>
<dbReference type="Proteomes" id="UP000029839">
    <property type="component" value="Unassembled WGS sequence"/>
</dbReference>
<evidence type="ECO:0000313" key="2">
    <source>
        <dbReference type="Proteomes" id="UP000029839"/>
    </source>
</evidence>
<reference evidence="1 2" key="2">
    <citation type="journal article" date="2015" name="Stand. Genomic Sci.">
        <title>Draft genome sequence of Cellulomonas carbonis T26(T) and comparative analysis of six Cellulomonas genomes.</title>
        <authorList>
            <person name="Zhuang W."/>
            <person name="Zhang S."/>
            <person name="Xia X."/>
            <person name="Wang G."/>
        </authorList>
    </citation>
    <scope>NUCLEOTIDE SEQUENCE [LARGE SCALE GENOMIC DNA]</scope>
    <source>
        <strain evidence="1 2">T26</strain>
    </source>
</reference>
<evidence type="ECO:0000313" key="1">
    <source>
        <dbReference type="EMBL" id="KGM11892.1"/>
    </source>
</evidence>
<protein>
    <submittedName>
        <fullName evidence="1">Uncharacterized protein</fullName>
    </submittedName>
</protein>
<dbReference type="EMBL" id="AXCY01000012">
    <property type="protein sequence ID" value="KGM11892.1"/>
    <property type="molecule type" value="Genomic_DNA"/>
</dbReference>
<comment type="caution">
    <text evidence="1">The sequence shown here is derived from an EMBL/GenBank/DDBJ whole genome shotgun (WGS) entry which is preliminary data.</text>
</comment>
<sequence length="247" mass="26701">MDFDNAAGHLHHVLSVLKTQPSEVLGTAWSELLGIDLDDRAALFRAIAAVAELPDLAVKQIEATPGVTLELYTRWRAPVHAAMQRAHLLEQQAQQMVAHYSETHLAYLEVCAERIAQHGTALRVNDDALAEARGLADEVLELLREATELPAEVRELLVRHATALRTALDLADVLGGQAIQDAVAGVIGAVALAERASTSARQSKSVQRLWEVLDRFTRLTNLVTGTAGAVDELAPAVEHVIRQITSG</sequence>